<dbReference type="Pfam" id="PF00672">
    <property type="entry name" value="HAMP"/>
    <property type="match status" value="1"/>
</dbReference>
<evidence type="ECO:0000259" key="19">
    <source>
        <dbReference type="PROSITE" id="PS50113"/>
    </source>
</evidence>
<dbReference type="InterPro" id="IPR029016">
    <property type="entry name" value="GAF-like_dom_sf"/>
</dbReference>
<dbReference type="Gene3D" id="3.30.565.10">
    <property type="entry name" value="Histidine kinase-like ATPase, C-terminal domain"/>
    <property type="match status" value="1"/>
</dbReference>
<organism evidence="21 22">
    <name type="scientific">Microvirga thermotolerans</name>
    <dbReference type="NCBI Taxonomy" id="2651334"/>
    <lineage>
        <taxon>Bacteria</taxon>
        <taxon>Pseudomonadati</taxon>
        <taxon>Pseudomonadota</taxon>
        <taxon>Alphaproteobacteria</taxon>
        <taxon>Hyphomicrobiales</taxon>
        <taxon>Methylobacteriaceae</taxon>
        <taxon>Microvirga</taxon>
    </lineage>
</organism>
<dbReference type="InterPro" id="IPR001610">
    <property type="entry name" value="PAC"/>
</dbReference>
<evidence type="ECO:0000256" key="16">
    <source>
        <dbReference type="ARBA" id="ARBA00023026"/>
    </source>
</evidence>
<keyword evidence="15" id="KW-0157">Chromophore</keyword>
<sequence>MEELPIYSGQAIFYVFIACLALVASWLAGRASAQRPLAAFNQAVERWRKGDLQTRIKVLDPHTPIGRLSLAFNDMATKLSLREAERESVLRVLREGEERLQIAQDVAGLGIWDWNHLTGEISWSAQMYQLVGLDRDTTDTNLSLVWQQLIHPDDRAWMEQEVRRFSRTLDPLTAEYRIVRDDGSIRWLLMRGQSLPDAAGKPVRTVIVNLDITSSKDSEMRERFLLSLSDKIRDLDRPDEILLAVAEALGHHLGVARVGYGDVDDATMVLTTLVDWHTDETPDASGRHPLKPFGPSFCSDLRSGRVVVFDDALSDPRAEGHYAAYAALDCIASISVPLVKEGQLRAALYIHSGMPRRWSQGEIELCRDVAERTWAAVERAKSDARRRLLINELNHRVKNTLATVQSIAAQSFKAEEPKAAREAFEARLFALSKTHDVLTRENWEGVNLRDIAEEAVAPYRREQVERFVIEGPALHVPPRIALPLAMALHELSTNAVKYGALSVDSGRVLIHWDLVEGWDEKGLIMHWQEEGGPPVKAPTRKGFGSRLIERSLSRELSGRVTLDYRPSGLVCTISLPLPLAQGTLARAASFS</sequence>
<keyword evidence="11" id="KW-0677">Repeat</keyword>
<dbReference type="PANTHER" id="PTHR41523">
    <property type="entry name" value="TWO-COMPONENT SYSTEM SENSOR PROTEIN"/>
    <property type="match status" value="1"/>
</dbReference>
<dbReference type="InterPro" id="IPR036890">
    <property type="entry name" value="HATPase_C_sf"/>
</dbReference>
<dbReference type="GO" id="GO:0016020">
    <property type="term" value="C:membrane"/>
    <property type="evidence" value="ECO:0007669"/>
    <property type="project" value="UniProtKB-SubCell"/>
</dbReference>
<dbReference type="Gene3D" id="2.10.70.100">
    <property type="match status" value="1"/>
</dbReference>
<protein>
    <recommendedName>
        <fullName evidence="4">Blue-light-activated histidine kinase</fullName>
        <ecNumber evidence="3">2.7.13.3</ecNumber>
    </recommendedName>
</protein>
<evidence type="ECO:0000256" key="5">
    <source>
        <dbReference type="ARBA" id="ARBA00022543"/>
    </source>
</evidence>
<keyword evidence="8" id="KW-0285">Flavoprotein</keyword>
<dbReference type="SMART" id="SM00086">
    <property type="entry name" value="PAC"/>
    <property type="match status" value="1"/>
</dbReference>
<name>A0A5P9K1Z0_9HYPH</name>
<dbReference type="InterPro" id="IPR035965">
    <property type="entry name" value="PAS-like_dom_sf"/>
</dbReference>
<dbReference type="EMBL" id="CP045423">
    <property type="protein sequence ID" value="QFU17710.1"/>
    <property type="molecule type" value="Genomic_DNA"/>
</dbReference>
<reference evidence="21 22" key="1">
    <citation type="submission" date="2019-10" db="EMBL/GenBank/DDBJ databases">
        <title>Isolation, Identification of Microvirga thermotolerans HR1, a novel thermophilic bacterium and Comparative Genomics of the genus Microvirga.</title>
        <authorList>
            <person name="Li J."/>
            <person name="Zhang W."/>
            <person name="Lin M."/>
            <person name="Wang J."/>
        </authorList>
    </citation>
    <scope>NUCLEOTIDE SEQUENCE [LARGE SCALE GENOMIC DNA]</scope>
    <source>
        <strain evidence="21 22">HR1</strain>
    </source>
</reference>
<dbReference type="Gene3D" id="3.30.450.40">
    <property type="match status" value="1"/>
</dbReference>
<dbReference type="InterPro" id="IPR013655">
    <property type="entry name" value="PAS_fold_3"/>
</dbReference>
<evidence type="ECO:0000256" key="10">
    <source>
        <dbReference type="ARBA" id="ARBA00022679"/>
    </source>
</evidence>
<dbReference type="InterPro" id="IPR011102">
    <property type="entry name" value="Sig_transdc_His_kinase_HWE"/>
</dbReference>
<evidence type="ECO:0000256" key="9">
    <source>
        <dbReference type="ARBA" id="ARBA00022643"/>
    </source>
</evidence>
<dbReference type="InterPro" id="IPR003660">
    <property type="entry name" value="HAMP_dom"/>
</dbReference>
<keyword evidence="18" id="KW-0812">Transmembrane</keyword>
<evidence type="ECO:0000256" key="6">
    <source>
        <dbReference type="ARBA" id="ARBA00022553"/>
    </source>
</evidence>
<dbReference type="GO" id="GO:0004673">
    <property type="term" value="F:protein histidine kinase activity"/>
    <property type="evidence" value="ECO:0007669"/>
    <property type="project" value="UniProtKB-EC"/>
</dbReference>
<dbReference type="GO" id="GO:0007165">
    <property type="term" value="P:signal transduction"/>
    <property type="evidence" value="ECO:0007669"/>
    <property type="project" value="InterPro"/>
</dbReference>
<evidence type="ECO:0000256" key="11">
    <source>
        <dbReference type="ARBA" id="ARBA00022737"/>
    </source>
</evidence>
<dbReference type="CDD" id="cd06225">
    <property type="entry name" value="HAMP"/>
    <property type="match status" value="1"/>
</dbReference>
<dbReference type="Pfam" id="PF07536">
    <property type="entry name" value="HWE_HK"/>
    <property type="match status" value="1"/>
</dbReference>
<evidence type="ECO:0000256" key="12">
    <source>
        <dbReference type="ARBA" id="ARBA00022741"/>
    </source>
</evidence>
<keyword evidence="10" id="KW-0808">Transferase</keyword>
<keyword evidence="9" id="KW-0288">FMN</keyword>
<keyword evidence="18" id="KW-0472">Membrane</keyword>
<comment type="subcellular location">
    <subcellularLocation>
        <location evidence="2">Membrane</location>
    </subcellularLocation>
</comment>
<dbReference type="KEGG" id="mico:GDR74_16650"/>
<dbReference type="Gene3D" id="3.30.450.20">
    <property type="entry name" value="PAS domain"/>
    <property type="match status" value="1"/>
</dbReference>
<evidence type="ECO:0000256" key="13">
    <source>
        <dbReference type="ARBA" id="ARBA00022777"/>
    </source>
</evidence>
<feature type="domain" description="HAMP" evidence="20">
    <location>
        <begin position="31"/>
        <end position="84"/>
    </location>
</feature>
<dbReference type="SUPFAM" id="SSF55874">
    <property type="entry name" value="ATPase domain of HSP90 chaperone/DNA topoisomerase II/histidine kinase"/>
    <property type="match status" value="1"/>
</dbReference>
<feature type="domain" description="PAC" evidence="19">
    <location>
        <begin position="172"/>
        <end position="224"/>
    </location>
</feature>
<dbReference type="SUPFAM" id="SSF158472">
    <property type="entry name" value="HAMP domain-like"/>
    <property type="match status" value="1"/>
</dbReference>
<dbReference type="InterPro" id="IPR000014">
    <property type="entry name" value="PAS"/>
</dbReference>
<keyword evidence="16" id="KW-0843">Virulence</keyword>
<keyword evidence="14" id="KW-0067">ATP-binding</keyword>
<evidence type="ECO:0000256" key="17">
    <source>
        <dbReference type="ARBA" id="ARBA00023170"/>
    </source>
</evidence>
<evidence type="ECO:0000256" key="2">
    <source>
        <dbReference type="ARBA" id="ARBA00004370"/>
    </source>
</evidence>
<dbReference type="CDD" id="cd00130">
    <property type="entry name" value="PAS"/>
    <property type="match status" value="1"/>
</dbReference>
<evidence type="ECO:0000256" key="1">
    <source>
        <dbReference type="ARBA" id="ARBA00000085"/>
    </source>
</evidence>
<evidence type="ECO:0000256" key="14">
    <source>
        <dbReference type="ARBA" id="ARBA00022840"/>
    </source>
</evidence>
<dbReference type="Gene3D" id="6.10.340.10">
    <property type="match status" value="1"/>
</dbReference>
<keyword evidence="6" id="KW-0597">Phosphoprotein</keyword>
<dbReference type="SMART" id="SM00304">
    <property type="entry name" value="HAMP"/>
    <property type="match status" value="1"/>
</dbReference>
<dbReference type="NCBIfam" id="TIGR00229">
    <property type="entry name" value="sensory_box"/>
    <property type="match status" value="1"/>
</dbReference>
<dbReference type="PROSITE" id="PS50885">
    <property type="entry name" value="HAMP"/>
    <property type="match status" value="1"/>
</dbReference>
<gene>
    <name evidence="21" type="ORF">GDR74_16650</name>
</gene>
<keyword evidence="12" id="KW-0547">Nucleotide-binding</keyword>
<accession>A0A5P9K1Z0</accession>
<keyword evidence="13" id="KW-0418">Kinase</keyword>
<dbReference type="EC" id="2.7.13.3" evidence="3"/>
<dbReference type="Pfam" id="PF08447">
    <property type="entry name" value="PAS_3"/>
    <property type="match status" value="1"/>
</dbReference>
<dbReference type="InterPro" id="IPR003018">
    <property type="entry name" value="GAF"/>
</dbReference>
<evidence type="ECO:0000256" key="15">
    <source>
        <dbReference type="ARBA" id="ARBA00022991"/>
    </source>
</evidence>
<feature type="transmembrane region" description="Helical" evidence="18">
    <location>
        <begin position="6"/>
        <end position="28"/>
    </location>
</feature>
<dbReference type="InterPro" id="IPR000700">
    <property type="entry name" value="PAS-assoc_C"/>
</dbReference>
<keyword evidence="18" id="KW-1133">Transmembrane helix</keyword>
<comment type="catalytic activity">
    <reaction evidence="1">
        <text>ATP + protein L-histidine = ADP + protein N-phospho-L-histidine.</text>
        <dbReference type="EC" id="2.7.13.3"/>
    </reaction>
</comment>
<evidence type="ECO:0000259" key="20">
    <source>
        <dbReference type="PROSITE" id="PS50885"/>
    </source>
</evidence>
<proteinExistence type="predicted"/>
<keyword evidence="17" id="KW-0675">Receptor</keyword>
<dbReference type="Pfam" id="PF01590">
    <property type="entry name" value="GAF"/>
    <property type="match status" value="1"/>
</dbReference>
<dbReference type="GO" id="GO:0009881">
    <property type="term" value="F:photoreceptor activity"/>
    <property type="evidence" value="ECO:0007669"/>
    <property type="project" value="UniProtKB-KW"/>
</dbReference>
<evidence type="ECO:0000256" key="8">
    <source>
        <dbReference type="ARBA" id="ARBA00022630"/>
    </source>
</evidence>
<dbReference type="AlphaFoldDB" id="A0A5P9K1Z0"/>
<dbReference type="GO" id="GO:0005524">
    <property type="term" value="F:ATP binding"/>
    <property type="evidence" value="ECO:0007669"/>
    <property type="project" value="UniProtKB-KW"/>
</dbReference>
<evidence type="ECO:0000313" key="21">
    <source>
        <dbReference type="EMBL" id="QFU17710.1"/>
    </source>
</evidence>
<keyword evidence="7" id="KW-0716">Sensory transduction</keyword>
<dbReference type="SMART" id="SM00911">
    <property type="entry name" value="HWE_HK"/>
    <property type="match status" value="1"/>
</dbReference>
<evidence type="ECO:0000256" key="18">
    <source>
        <dbReference type="SAM" id="Phobius"/>
    </source>
</evidence>
<evidence type="ECO:0000256" key="4">
    <source>
        <dbReference type="ARBA" id="ARBA00021740"/>
    </source>
</evidence>
<keyword evidence="22" id="KW-1185">Reference proteome</keyword>
<keyword evidence="5" id="KW-0600">Photoreceptor protein</keyword>
<dbReference type="SMART" id="SM00065">
    <property type="entry name" value="GAF"/>
    <property type="match status" value="1"/>
</dbReference>
<dbReference type="Proteomes" id="UP000325614">
    <property type="component" value="Chromosome"/>
</dbReference>
<dbReference type="PANTHER" id="PTHR41523:SF8">
    <property type="entry name" value="ETHYLENE RESPONSE SENSOR PROTEIN"/>
    <property type="match status" value="1"/>
</dbReference>
<evidence type="ECO:0000313" key="22">
    <source>
        <dbReference type="Proteomes" id="UP000325614"/>
    </source>
</evidence>
<evidence type="ECO:0000256" key="7">
    <source>
        <dbReference type="ARBA" id="ARBA00022606"/>
    </source>
</evidence>
<dbReference type="SUPFAM" id="SSF55781">
    <property type="entry name" value="GAF domain-like"/>
    <property type="match status" value="1"/>
</dbReference>
<dbReference type="SUPFAM" id="SSF55785">
    <property type="entry name" value="PYP-like sensor domain (PAS domain)"/>
    <property type="match status" value="1"/>
</dbReference>
<dbReference type="PROSITE" id="PS50113">
    <property type="entry name" value="PAC"/>
    <property type="match status" value="1"/>
</dbReference>
<evidence type="ECO:0000256" key="3">
    <source>
        <dbReference type="ARBA" id="ARBA00012438"/>
    </source>
</evidence>